<keyword evidence="1" id="KW-1133">Transmembrane helix</keyword>
<name>A0A699Q8P1_TANCI</name>
<keyword evidence="1" id="KW-0472">Membrane</keyword>
<dbReference type="AlphaFoldDB" id="A0A699Q8P1"/>
<evidence type="ECO:0008006" key="3">
    <source>
        <dbReference type="Google" id="ProtNLM"/>
    </source>
</evidence>
<evidence type="ECO:0000313" key="2">
    <source>
        <dbReference type="EMBL" id="GFC57796.1"/>
    </source>
</evidence>
<feature type="transmembrane region" description="Helical" evidence="1">
    <location>
        <begin position="153"/>
        <end position="174"/>
    </location>
</feature>
<accession>A0A699Q8P1</accession>
<feature type="transmembrane region" description="Helical" evidence="1">
    <location>
        <begin position="12"/>
        <end position="28"/>
    </location>
</feature>
<feature type="non-terminal residue" evidence="2">
    <location>
        <position position="1"/>
    </location>
</feature>
<dbReference type="SUPFAM" id="SSF51161">
    <property type="entry name" value="Trimeric LpxA-like enzymes"/>
    <property type="match status" value="1"/>
</dbReference>
<dbReference type="Gene3D" id="2.160.10.10">
    <property type="entry name" value="Hexapeptide repeat proteins"/>
    <property type="match status" value="1"/>
</dbReference>
<sequence length="238" mass="25357">WVVKKLVEAAPLQLLSATPFLAVFYRLLGAKIGRNVYLGTTRVMTFDLLTLHEGASLAREAGLLGYRIERDRLILGPITVGQDAYVGLRAILENDTQVGAAAELDDLSVLPAGQQIPASEGWQGSPAQRVRTLAPAPATPLAAPSLGYQLGQLLAIALMLLVPTIASVPVLGAFYEAVERYDFEPALLTLLPLSALYVVLLARRRSAGPKPVTAQVALRHHLHALLDASAGGKHRPPG</sequence>
<organism evidence="2">
    <name type="scientific">Tanacetum cinerariifolium</name>
    <name type="common">Dalmatian daisy</name>
    <name type="synonym">Chrysanthemum cinerariifolium</name>
    <dbReference type="NCBI Taxonomy" id="118510"/>
    <lineage>
        <taxon>Eukaryota</taxon>
        <taxon>Viridiplantae</taxon>
        <taxon>Streptophyta</taxon>
        <taxon>Embryophyta</taxon>
        <taxon>Tracheophyta</taxon>
        <taxon>Spermatophyta</taxon>
        <taxon>Magnoliopsida</taxon>
        <taxon>eudicotyledons</taxon>
        <taxon>Gunneridae</taxon>
        <taxon>Pentapetalae</taxon>
        <taxon>asterids</taxon>
        <taxon>campanulids</taxon>
        <taxon>Asterales</taxon>
        <taxon>Asteraceae</taxon>
        <taxon>Asteroideae</taxon>
        <taxon>Anthemideae</taxon>
        <taxon>Anthemidinae</taxon>
        <taxon>Tanacetum</taxon>
    </lineage>
</organism>
<feature type="transmembrane region" description="Helical" evidence="1">
    <location>
        <begin position="186"/>
        <end position="202"/>
    </location>
</feature>
<comment type="caution">
    <text evidence="2">The sequence shown here is derived from an EMBL/GenBank/DDBJ whole genome shotgun (WGS) entry which is preliminary data.</text>
</comment>
<keyword evidence="1" id="KW-0812">Transmembrane</keyword>
<evidence type="ECO:0000256" key="1">
    <source>
        <dbReference type="SAM" id="Phobius"/>
    </source>
</evidence>
<proteinExistence type="predicted"/>
<gene>
    <name evidence="2" type="ORF">Tci_829766</name>
</gene>
<dbReference type="InterPro" id="IPR011004">
    <property type="entry name" value="Trimer_LpxA-like_sf"/>
</dbReference>
<reference evidence="2" key="1">
    <citation type="journal article" date="2019" name="Sci. Rep.">
        <title>Draft genome of Tanacetum cinerariifolium, the natural source of mosquito coil.</title>
        <authorList>
            <person name="Yamashiro T."/>
            <person name="Shiraishi A."/>
            <person name="Satake H."/>
            <person name="Nakayama K."/>
        </authorList>
    </citation>
    <scope>NUCLEOTIDE SEQUENCE</scope>
</reference>
<dbReference type="EMBL" id="BKCJ010975085">
    <property type="protein sequence ID" value="GFC57796.1"/>
    <property type="molecule type" value="Genomic_DNA"/>
</dbReference>
<protein>
    <recommendedName>
        <fullName evidence="3">Peptide synthetase</fullName>
    </recommendedName>
</protein>